<gene>
    <name evidence="9" type="ORF">PV05_09734</name>
</gene>
<evidence type="ECO:0000256" key="4">
    <source>
        <dbReference type="ARBA" id="ARBA00023163"/>
    </source>
</evidence>
<dbReference type="HOGENOM" id="CLU_022491_0_0_1"/>
<dbReference type="Proteomes" id="UP000054342">
    <property type="component" value="Unassembled WGS sequence"/>
</dbReference>
<evidence type="ECO:0000256" key="2">
    <source>
        <dbReference type="ARBA" id="ARBA00022969"/>
    </source>
</evidence>
<dbReference type="GO" id="GO:0030435">
    <property type="term" value="P:sporulation resulting in formation of a cellular spore"/>
    <property type="evidence" value="ECO:0007669"/>
    <property type="project" value="UniProtKB-KW"/>
</dbReference>
<evidence type="ECO:0000313" key="9">
    <source>
        <dbReference type="EMBL" id="KIW50962.1"/>
    </source>
</evidence>
<dbReference type="InterPro" id="IPR021740">
    <property type="entry name" value="Velvet"/>
</dbReference>
<dbReference type="STRING" id="348802.A0A0D2CMA7"/>
<keyword evidence="2" id="KW-0749">Sporulation</keyword>
<evidence type="ECO:0000256" key="3">
    <source>
        <dbReference type="ARBA" id="ARBA00023015"/>
    </source>
</evidence>
<keyword evidence="5" id="KW-0539">Nucleus</keyword>
<evidence type="ECO:0000256" key="1">
    <source>
        <dbReference type="ARBA" id="ARBA00004123"/>
    </source>
</evidence>
<dbReference type="GO" id="GO:0005634">
    <property type="term" value="C:nucleus"/>
    <property type="evidence" value="ECO:0007669"/>
    <property type="project" value="UniProtKB-SubCell"/>
</dbReference>
<feature type="compositionally biased region" description="Polar residues" evidence="7">
    <location>
        <begin position="247"/>
        <end position="278"/>
    </location>
</feature>
<feature type="compositionally biased region" description="Polar residues" evidence="7">
    <location>
        <begin position="292"/>
        <end position="310"/>
    </location>
</feature>
<proteinExistence type="inferred from homology"/>
<evidence type="ECO:0000256" key="5">
    <source>
        <dbReference type="ARBA" id="ARBA00023242"/>
    </source>
</evidence>
<dbReference type="AlphaFoldDB" id="A0A0D2CMA7"/>
<dbReference type="GeneID" id="25331642"/>
<protein>
    <recommendedName>
        <fullName evidence="8">Velvet domain-containing protein</fullName>
    </recommendedName>
</protein>
<feature type="compositionally biased region" description="Low complexity" evidence="7">
    <location>
        <begin position="49"/>
        <end position="62"/>
    </location>
</feature>
<evidence type="ECO:0000259" key="8">
    <source>
        <dbReference type="PROSITE" id="PS51821"/>
    </source>
</evidence>
<dbReference type="OrthoDB" id="1746739at2759"/>
<dbReference type="PANTHER" id="PTHR33572">
    <property type="entry name" value="SPORE DEVELOPMENT REGULATOR VOSA"/>
    <property type="match status" value="1"/>
</dbReference>
<dbReference type="Pfam" id="PF11754">
    <property type="entry name" value="Velvet"/>
    <property type="match status" value="1"/>
</dbReference>
<organism evidence="9 10">
    <name type="scientific">Exophiala xenobiotica</name>
    <dbReference type="NCBI Taxonomy" id="348802"/>
    <lineage>
        <taxon>Eukaryota</taxon>
        <taxon>Fungi</taxon>
        <taxon>Dikarya</taxon>
        <taxon>Ascomycota</taxon>
        <taxon>Pezizomycotina</taxon>
        <taxon>Eurotiomycetes</taxon>
        <taxon>Chaetothyriomycetidae</taxon>
        <taxon>Chaetothyriales</taxon>
        <taxon>Herpotrichiellaceae</taxon>
        <taxon>Exophiala</taxon>
    </lineage>
</organism>
<dbReference type="EMBL" id="KN847322">
    <property type="protein sequence ID" value="KIW50962.1"/>
    <property type="molecule type" value="Genomic_DNA"/>
</dbReference>
<name>A0A0D2CMA7_9EURO</name>
<keyword evidence="4" id="KW-0804">Transcription</keyword>
<feature type="compositionally biased region" description="Low complexity" evidence="7">
    <location>
        <begin position="279"/>
        <end position="291"/>
    </location>
</feature>
<dbReference type="PROSITE" id="PS51821">
    <property type="entry name" value="VELVET"/>
    <property type="match status" value="1"/>
</dbReference>
<feature type="domain" description="Velvet" evidence="8">
    <location>
        <begin position="91"/>
        <end position="432"/>
    </location>
</feature>
<dbReference type="InterPro" id="IPR038491">
    <property type="entry name" value="Velvet_dom_sf"/>
</dbReference>
<feature type="region of interest" description="Disordered" evidence="7">
    <location>
        <begin position="1"/>
        <end position="21"/>
    </location>
</feature>
<comment type="subcellular location">
    <subcellularLocation>
        <location evidence="1">Nucleus</location>
    </subcellularLocation>
</comment>
<dbReference type="RefSeq" id="XP_013311546.1">
    <property type="nucleotide sequence ID" value="XM_013456092.1"/>
</dbReference>
<evidence type="ECO:0000256" key="7">
    <source>
        <dbReference type="SAM" id="MobiDB-lite"/>
    </source>
</evidence>
<dbReference type="InterPro" id="IPR037525">
    <property type="entry name" value="Velvet_dom"/>
</dbReference>
<reference evidence="9 10" key="1">
    <citation type="submission" date="2015-01" db="EMBL/GenBank/DDBJ databases">
        <title>The Genome Sequence of Exophiala xenobiotica CBS118157.</title>
        <authorList>
            <consortium name="The Broad Institute Genomics Platform"/>
            <person name="Cuomo C."/>
            <person name="de Hoog S."/>
            <person name="Gorbushina A."/>
            <person name="Stielow B."/>
            <person name="Teixiera M."/>
            <person name="Abouelleil A."/>
            <person name="Chapman S.B."/>
            <person name="Priest M."/>
            <person name="Young S.K."/>
            <person name="Wortman J."/>
            <person name="Nusbaum C."/>
            <person name="Birren B."/>
        </authorList>
    </citation>
    <scope>NUCLEOTIDE SEQUENCE [LARGE SCALE GENOMIC DNA]</scope>
    <source>
        <strain evidence="9 10">CBS 118157</strain>
    </source>
</reference>
<dbReference type="Gene3D" id="2.60.40.3960">
    <property type="entry name" value="Velvet domain"/>
    <property type="match status" value="2"/>
</dbReference>
<sequence>MYHAPPHTYRHSRPPGQAPLPAHLTVNTQTAQAREFSTFAMASGSDQTPANSASISINNANSAPPPPPSPSIPGEVNDSGNYDIPGPPPVSRVWDGKIWKIEVRQHPLRARMCGFGDKDRRPISPPPCVLLRIFDARTTLEIDYTKVADLSKLVLMVDLWNLHGSREDNCVKHTTSSPSISSTNVTNYPHVFTGRDPPNPAHDYIPSNMATYGAQTFTSPTTSAPNSAPNSAASYYPSNGHHAYANGGSTYDQRTTYPSYSQANYNPQYQNGYELSQNSHSSPRGSMSSSSNQPLSARSSQDMGIASNSGVRDARETTIARNLIGSSSAGANLLQDQHGQYGIWFVLQDLSVRTEGWFRLKLNLFNLAQLTFLEEGNRQPLASGELLNEAPCLASAFSKPFKVFSAKKFPGVIESTDLSKSFAGQGVKIPVRKDGAHKKRKAGFIGDDDGVGNGEQNGGGNGEHDGGGNEEYDGVGNGDHDAMGVMGSL</sequence>
<accession>A0A0D2CMA7</accession>
<keyword evidence="10" id="KW-1185">Reference proteome</keyword>
<feature type="region of interest" description="Disordered" evidence="7">
    <location>
        <begin position="246"/>
        <end position="312"/>
    </location>
</feature>
<keyword evidence="3" id="KW-0805">Transcription regulation</keyword>
<feature type="region of interest" description="Disordered" evidence="7">
    <location>
        <begin position="438"/>
        <end position="489"/>
    </location>
</feature>
<feature type="region of interest" description="Disordered" evidence="7">
    <location>
        <begin position="42"/>
        <end position="88"/>
    </location>
</feature>
<dbReference type="PANTHER" id="PTHR33572:SF3">
    <property type="entry name" value="VELVET COMPLEX SUBUNIT B"/>
    <property type="match status" value="1"/>
</dbReference>
<evidence type="ECO:0000313" key="10">
    <source>
        <dbReference type="Proteomes" id="UP000054342"/>
    </source>
</evidence>
<feature type="compositionally biased region" description="Gly residues" evidence="7">
    <location>
        <begin position="451"/>
        <end position="461"/>
    </location>
</feature>
<evidence type="ECO:0000256" key="6">
    <source>
        <dbReference type="ARBA" id="ARBA00038045"/>
    </source>
</evidence>
<comment type="similarity">
    <text evidence="6">Belongs to the velvet family. VelB subfamily.</text>
</comment>